<evidence type="ECO:0000259" key="3">
    <source>
        <dbReference type="PROSITE" id="PS51698"/>
    </source>
</evidence>
<proteinExistence type="predicted"/>
<evidence type="ECO:0000313" key="5">
    <source>
        <dbReference type="Proteomes" id="UP001234989"/>
    </source>
</evidence>
<dbReference type="PANTHER" id="PTHR23315">
    <property type="entry name" value="U BOX DOMAIN-CONTAINING"/>
    <property type="match status" value="1"/>
</dbReference>
<keyword evidence="2" id="KW-0808">Transferase</keyword>
<dbReference type="InterPro" id="IPR013083">
    <property type="entry name" value="Znf_RING/FYVE/PHD"/>
</dbReference>
<protein>
    <recommendedName>
        <fullName evidence="3">U-box domain-containing protein</fullName>
    </recommendedName>
</protein>
<feature type="domain" description="U-box" evidence="3">
    <location>
        <begin position="1"/>
        <end position="56"/>
    </location>
</feature>
<dbReference type="PROSITE" id="PS51698">
    <property type="entry name" value="U_BOX"/>
    <property type="match status" value="1"/>
</dbReference>
<dbReference type="PANTHER" id="PTHR23315:SF265">
    <property type="entry name" value="U-BOX DOMAIN-CONTAINING PROTEIN 46-RELATED"/>
    <property type="match status" value="1"/>
</dbReference>
<dbReference type="InterPro" id="IPR003613">
    <property type="entry name" value="Ubox_domain"/>
</dbReference>
<dbReference type="GO" id="GO:0016567">
    <property type="term" value="P:protein ubiquitination"/>
    <property type="evidence" value="ECO:0007669"/>
    <property type="project" value="InterPro"/>
</dbReference>
<dbReference type="Pfam" id="PF04564">
    <property type="entry name" value="U-box"/>
    <property type="match status" value="1"/>
</dbReference>
<gene>
    <name evidence="4" type="ORF">MTR67_019241</name>
</gene>
<keyword evidence="5" id="KW-1185">Reference proteome</keyword>
<dbReference type="GO" id="GO:0004842">
    <property type="term" value="F:ubiquitin-protein transferase activity"/>
    <property type="evidence" value="ECO:0007669"/>
    <property type="project" value="InterPro"/>
</dbReference>
<name>A0AAF0QSB4_SOLVR</name>
<dbReference type="EMBL" id="CP133615">
    <property type="protein sequence ID" value="WMV25856.1"/>
    <property type="molecule type" value="Genomic_DNA"/>
</dbReference>
<accession>A0AAF0QSB4</accession>
<dbReference type="AlphaFoldDB" id="A0AAF0QSB4"/>
<dbReference type="SUPFAM" id="SSF57850">
    <property type="entry name" value="RING/U-box"/>
    <property type="match status" value="1"/>
</dbReference>
<dbReference type="Gene3D" id="3.30.40.10">
    <property type="entry name" value="Zinc/RING finger domain, C3HC4 (zinc finger)"/>
    <property type="match status" value="1"/>
</dbReference>
<dbReference type="Proteomes" id="UP001234989">
    <property type="component" value="Chromosome 4"/>
</dbReference>
<evidence type="ECO:0000256" key="1">
    <source>
        <dbReference type="ARBA" id="ARBA00004906"/>
    </source>
</evidence>
<organism evidence="4 5">
    <name type="scientific">Solanum verrucosum</name>
    <dbReference type="NCBI Taxonomy" id="315347"/>
    <lineage>
        <taxon>Eukaryota</taxon>
        <taxon>Viridiplantae</taxon>
        <taxon>Streptophyta</taxon>
        <taxon>Embryophyta</taxon>
        <taxon>Tracheophyta</taxon>
        <taxon>Spermatophyta</taxon>
        <taxon>Magnoliopsida</taxon>
        <taxon>eudicotyledons</taxon>
        <taxon>Gunneridae</taxon>
        <taxon>Pentapetalae</taxon>
        <taxon>asterids</taxon>
        <taxon>lamiids</taxon>
        <taxon>Solanales</taxon>
        <taxon>Solanaceae</taxon>
        <taxon>Solanoideae</taxon>
        <taxon>Solaneae</taxon>
        <taxon>Solanum</taxon>
    </lineage>
</organism>
<evidence type="ECO:0000313" key="4">
    <source>
        <dbReference type="EMBL" id="WMV25856.1"/>
    </source>
</evidence>
<dbReference type="SMART" id="SM00504">
    <property type="entry name" value="Ubox"/>
    <property type="match status" value="1"/>
</dbReference>
<evidence type="ECO:0000256" key="2">
    <source>
        <dbReference type="ARBA" id="ARBA00022679"/>
    </source>
</evidence>
<comment type="pathway">
    <text evidence="1">Protein modification; protein ubiquitination.</text>
</comment>
<reference evidence="4" key="1">
    <citation type="submission" date="2023-08" db="EMBL/GenBank/DDBJ databases">
        <title>A de novo genome assembly of Solanum verrucosum Schlechtendal, a Mexican diploid species geographically isolated from the other diploid A-genome species in potato relatives.</title>
        <authorList>
            <person name="Hosaka K."/>
        </authorList>
    </citation>
    <scope>NUCLEOTIDE SEQUENCE</scope>
    <source>
        <tissue evidence="4">Young leaves</tissue>
    </source>
</reference>
<sequence>MVVFVILVCRLFIEKWLNNGSRTCPETKEVLPHSDLIPNLLMRKLILLWCNDHGIELPDKDHGVFPESDRYHFNSLLETLSSNDDVLENMKAAKLVRILTKRFPPLRAFFEEDSVAVTKLLEPLMSGKLNDHPKLQDSYEHLIT</sequence>